<gene>
    <name evidence="2" type="ORF">FK220_000590</name>
</gene>
<name>A0A967APV6_9FLAO</name>
<evidence type="ECO:0000256" key="1">
    <source>
        <dbReference type="SAM" id="SignalP"/>
    </source>
</evidence>
<dbReference type="AlphaFoldDB" id="A0A967APV6"/>
<keyword evidence="1" id="KW-0732">Signal</keyword>
<reference evidence="2" key="2">
    <citation type="submission" date="2020-03" db="EMBL/GenBank/DDBJ databases">
        <title>Flavobacteriaceae bacterium strain TP-CH-4, a member of the family Flavobacteriaceae isolated from a deep-sea seamount.</title>
        <authorList>
            <person name="Zhang D.-C."/>
        </authorList>
    </citation>
    <scope>NUCLEOTIDE SEQUENCE</scope>
    <source>
        <strain evidence="2">TP-CH-4</strain>
    </source>
</reference>
<dbReference type="RefSeq" id="WP_152572346.1">
    <property type="nucleotide sequence ID" value="NZ_VIKU02000001.1"/>
</dbReference>
<feature type="chain" id="PRO_5037385597" evidence="1">
    <location>
        <begin position="20"/>
        <end position="77"/>
    </location>
</feature>
<protein>
    <submittedName>
        <fullName evidence="2">Uncharacterized protein</fullName>
    </submittedName>
</protein>
<evidence type="ECO:0000313" key="3">
    <source>
        <dbReference type="Proteomes" id="UP000707206"/>
    </source>
</evidence>
<feature type="signal peptide" evidence="1">
    <location>
        <begin position="1"/>
        <end position="19"/>
    </location>
</feature>
<keyword evidence="3" id="KW-1185">Reference proteome</keyword>
<accession>A0A967APV6</accession>
<evidence type="ECO:0000313" key="2">
    <source>
        <dbReference type="EMBL" id="NHF57817.1"/>
    </source>
</evidence>
<organism evidence="2 3">
    <name type="scientific">Pelagihabitans pacificus</name>
    <dbReference type="NCBI Taxonomy" id="2696054"/>
    <lineage>
        <taxon>Bacteria</taxon>
        <taxon>Pseudomonadati</taxon>
        <taxon>Bacteroidota</taxon>
        <taxon>Flavobacteriia</taxon>
        <taxon>Flavobacteriales</taxon>
        <taxon>Flavobacteriaceae</taxon>
        <taxon>Pelagihabitans</taxon>
    </lineage>
</organism>
<comment type="caution">
    <text evidence="2">The sequence shown here is derived from an EMBL/GenBank/DDBJ whole genome shotgun (WGS) entry which is preliminary data.</text>
</comment>
<dbReference type="EMBL" id="VIKU02000001">
    <property type="protein sequence ID" value="NHF57817.1"/>
    <property type="molecule type" value="Genomic_DNA"/>
</dbReference>
<dbReference type="Proteomes" id="UP000707206">
    <property type="component" value="Unassembled WGS sequence"/>
</dbReference>
<proteinExistence type="predicted"/>
<sequence length="77" mass="8729">MKFLTVILFSSAAIFTSFGQDAGKPKNPGVPEMSVFTMDTLKPLIDATDLWTYVYRTKGRRVKKALLFETKRNKKLA</sequence>
<reference evidence="2" key="1">
    <citation type="submission" date="2019-07" db="EMBL/GenBank/DDBJ databases">
        <authorList>
            <person name="De-Chao Zhang Q."/>
        </authorList>
    </citation>
    <scope>NUCLEOTIDE SEQUENCE</scope>
    <source>
        <strain evidence="2">TP-CH-4</strain>
    </source>
</reference>